<organism evidence="2 3">
    <name type="scientific">Zizania palustris</name>
    <name type="common">Northern wild rice</name>
    <dbReference type="NCBI Taxonomy" id="103762"/>
    <lineage>
        <taxon>Eukaryota</taxon>
        <taxon>Viridiplantae</taxon>
        <taxon>Streptophyta</taxon>
        <taxon>Embryophyta</taxon>
        <taxon>Tracheophyta</taxon>
        <taxon>Spermatophyta</taxon>
        <taxon>Magnoliopsida</taxon>
        <taxon>Liliopsida</taxon>
        <taxon>Poales</taxon>
        <taxon>Poaceae</taxon>
        <taxon>BOP clade</taxon>
        <taxon>Oryzoideae</taxon>
        <taxon>Oryzeae</taxon>
        <taxon>Zizaniinae</taxon>
        <taxon>Zizania</taxon>
    </lineage>
</organism>
<dbReference type="InterPro" id="IPR044696">
    <property type="entry name" value="WIP1/2/3"/>
</dbReference>
<name>A0A8J5WS89_ZIZPA</name>
<comment type="caution">
    <text evidence="2">The sequence shown here is derived from an EMBL/GenBank/DDBJ whole genome shotgun (WGS) entry which is preliminary data.</text>
</comment>
<sequence length="176" mass="20474">MYFTEIQWFVEIRKETCEDCTNNHSETKWSSSCHFDDSAELSEELKLLESRLEEASVLINEKDSRIVELDALNHKQPSKPVLCNGELLSLQSDMDRLFMEKMEAETQCFILTRASQAWKPLTEDHAALLDMEKSLPEDHKHLKAKVWHSEKRAMLLEEMVENLEAQCKDLARTSES</sequence>
<feature type="coiled-coil region" evidence="1">
    <location>
        <begin position="38"/>
        <end position="65"/>
    </location>
</feature>
<evidence type="ECO:0000256" key="1">
    <source>
        <dbReference type="SAM" id="Coils"/>
    </source>
</evidence>
<dbReference type="PANTHER" id="PTHR34562">
    <property type="entry name" value="WPP DOMAIN-INTERACTING PROTEIN 2"/>
    <property type="match status" value="1"/>
</dbReference>
<dbReference type="OrthoDB" id="680851at2759"/>
<proteinExistence type="predicted"/>
<evidence type="ECO:0000313" key="2">
    <source>
        <dbReference type="EMBL" id="KAG8095903.1"/>
    </source>
</evidence>
<dbReference type="PANTHER" id="PTHR34562:SF8">
    <property type="entry name" value="WPP DOMAIN-INTERACTING PROTEIN 1"/>
    <property type="match status" value="1"/>
</dbReference>
<dbReference type="EMBL" id="JAAALK010000079">
    <property type="protein sequence ID" value="KAG8095903.1"/>
    <property type="molecule type" value="Genomic_DNA"/>
</dbReference>
<reference evidence="2" key="1">
    <citation type="journal article" date="2021" name="bioRxiv">
        <title>Whole Genome Assembly and Annotation of Northern Wild Rice, Zizania palustris L., Supports a Whole Genome Duplication in the Zizania Genus.</title>
        <authorList>
            <person name="Haas M."/>
            <person name="Kono T."/>
            <person name="Macchietto M."/>
            <person name="Millas R."/>
            <person name="McGilp L."/>
            <person name="Shao M."/>
            <person name="Duquette J."/>
            <person name="Hirsch C.N."/>
            <person name="Kimball J."/>
        </authorList>
    </citation>
    <scope>NUCLEOTIDE SEQUENCE</scope>
    <source>
        <tissue evidence="2">Fresh leaf tissue</tissue>
    </source>
</reference>
<protein>
    <submittedName>
        <fullName evidence="2">Uncharacterized protein</fullName>
    </submittedName>
</protein>
<dbReference type="AlphaFoldDB" id="A0A8J5WS89"/>
<keyword evidence="1" id="KW-0175">Coiled coil</keyword>
<gene>
    <name evidence="2" type="ORF">GUJ93_ZPchr0013g37763</name>
</gene>
<evidence type="ECO:0000313" key="3">
    <source>
        <dbReference type="Proteomes" id="UP000729402"/>
    </source>
</evidence>
<keyword evidence="3" id="KW-1185">Reference proteome</keyword>
<dbReference type="Proteomes" id="UP000729402">
    <property type="component" value="Unassembled WGS sequence"/>
</dbReference>
<accession>A0A8J5WS89</accession>
<reference evidence="2" key="2">
    <citation type="submission" date="2021-02" db="EMBL/GenBank/DDBJ databases">
        <authorList>
            <person name="Kimball J.A."/>
            <person name="Haas M.W."/>
            <person name="Macchietto M."/>
            <person name="Kono T."/>
            <person name="Duquette J."/>
            <person name="Shao M."/>
        </authorList>
    </citation>
    <scope>NUCLEOTIDE SEQUENCE</scope>
    <source>
        <tissue evidence="2">Fresh leaf tissue</tissue>
    </source>
</reference>